<feature type="region of interest" description="Disordered" evidence="1">
    <location>
        <begin position="480"/>
        <end position="516"/>
    </location>
</feature>
<dbReference type="InterPro" id="IPR007119">
    <property type="entry name" value="Phage_tail_spike_N"/>
</dbReference>
<feature type="compositionally biased region" description="Low complexity" evidence="1">
    <location>
        <begin position="574"/>
        <end position="583"/>
    </location>
</feature>
<dbReference type="InterPro" id="IPR008160">
    <property type="entry name" value="Collagen"/>
</dbReference>
<dbReference type="InterPro" id="IPR050149">
    <property type="entry name" value="Collagen_superfamily"/>
</dbReference>
<dbReference type="NCBIfam" id="TIGR01665">
    <property type="entry name" value="put_anti_recept"/>
    <property type="match status" value="1"/>
</dbReference>
<evidence type="ECO:0000313" key="4">
    <source>
        <dbReference type="Proteomes" id="UP000028868"/>
    </source>
</evidence>
<feature type="region of interest" description="Disordered" evidence="1">
    <location>
        <begin position="408"/>
        <end position="448"/>
    </location>
</feature>
<dbReference type="Pfam" id="PF01391">
    <property type="entry name" value="Collagen"/>
    <property type="match status" value="1"/>
</dbReference>
<keyword evidence="4" id="KW-1185">Reference proteome</keyword>
<reference evidence="4" key="1">
    <citation type="submission" date="2014-03" db="EMBL/GenBank/DDBJ databases">
        <authorList>
            <person name="Urmite Genomes U."/>
        </authorList>
    </citation>
    <scope>NUCLEOTIDE SEQUENCE [LARGE SCALE GENOMIC DNA]</scope>
    <source>
        <strain evidence="4">HD-03</strain>
    </source>
</reference>
<evidence type="ECO:0000259" key="2">
    <source>
        <dbReference type="Pfam" id="PF06605"/>
    </source>
</evidence>
<dbReference type="GO" id="GO:0031012">
    <property type="term" value="C:extracellular matrix"/>
    <property type="evidence" value="ECO:0007669"/>
    <property type="project" value="TreeGrafter"/>
</dbReference>
<feature type="compositionally biased region" description="Basic and acidic residues" evidence="1">
    <location>
        <begin position="408"/>
        <end position="419"/>
    </location>
</feature>
<accession>A0A024P4Z4</accession>
<comment type="caution">
    <text evidence="3">The sequence shown here is derived from an EMBL/GenBank/DDBJ whole genome shotgun (WGS) entry which is preliminary data.</text>
</comment>
<dbReference type="PANTHER" id="PTHR24023">
    <property type="entry name" value="COLLAGEN ALPHA"/>
    <property type="match status" value="1"/>
</dbReference>
<dbReference type="PANTHER" id="PTHR24023:SF1082">
    <property type="entry name" value="COLLAGEN TRIPLE HELIX REPEAT"/>
    <property type="match status" value="1"/>
</dbReference>
<dbReference type="AlphaFoldDB" id="A0A024P4Z4"/>
<gene>
    <name evidence="3" type="ORF">BN983_01932</name>
</gene>
<dbReference type="GO" id="GO:0005615">
    <property type="term" value="C:extracellular space"/>
    <property type="evidence" value="ECO:0007669"/>
    <property type="project" value="TreeGrafter"/>
</dbReference>
<feature type="region of interest" description="Disordered" evidence="1">
    <location>
        <begin position="548"/>
        <end position="613"/>
    </location>
</feature>
<evidence type="ECO:0000256" key="1">
    <source>
        <dbReference type="SAM" id="MobiDB-lite"/>
    </source>
</evidence>
<dbReference type="Pfam" id="PF06605">
    <property type="entry name" value="Prophage_tail"/>
    <property type="match status" value="1"/>
</dbReference>
<name>A0A024P4Z4_9BACI</name>
<organism evidence="3 4">
    <name type="scientific">Halobacillus karajensis</name>
    <dbReference type="NCBI Taxonomy" id="195088"/>
    <lineage>
        <taxon>Bacteria</taxon>
        <taxon>Bacillati</taxon>
        <taxon>Bacillota</taxon>
        <taxon>Bacilli</taxon>
        <taxon>Bacillales</taxon>
        <taxon>Bacillaceae</taxon>
        <taxon>Halobacillus</taxon>
    </lineage>
</organism>
<reference evidence="3 4" key="2">
    <citation type="submission" date="2014-05" db="EMBL/GenBank/DDBJ databases">
        <title>Draft genome sequence of Halobacillus karajensis HK-03.</title>
        <authorList>
            <person name="Khelaifia S."/>
            <person name="Croce O."/>
            <person name="Lagier J.C."/>
            <person name="Raoult D."/>
        </authorList>
    </citation>
    <scope>NUCLEOTIDE SEQUENCE [LARGE SCALE GENOMIC DNA]</scope>
    <source>
        <strain evidence="3 4">HD-03</strain>
    </source>
</reference>
<feature type="compositionally biased region" description="Polar residues" evidence="1">
    <location>
        <begin position="480"/>
        <end position="489"/>
    </location>
</feature>
<proteinExistence type="predicted"/>
<feature type="domain" description="Tail spike" evidence="2">
    <location>
        <begin position="108"/>
        <end position="333"/>
    </location>
</feature>
<sequence length="917" mass="100972">MRKGAQIHVTDKKTGSFLDTLSNKKKNVFWGDEHERALKNNAETFKFITLPNARAAKYLHGRNRLLIPNEDNRLREFIIRNIKQNRKERQVHSVASFTELKRGKPIMPGTYTGATLNTMMDHALFGTRWTRGFTEYAGTMEFTIEEVITPYDLLRKIATEFGRELKFYIEVDDGNNVIARKVDVVEKAEEWRGREITSGKDLINAEWEETNADVVTALYGLGPKRADGSRVIVEVRNEEARQVWGIDGDHEWGIHFIDSENEDMTEEEVRRYTKQELDKRITAKVQYTVDGADLEYILGRSHEKIRLGGRLWIKATEYKPALYLNARVIKIISPITDRSKKKYVLGEYIRYQKEDLSSLKKSLQKQIEKKARVVFSDTPPLDENLIWIDTSGEKNIAKVFNESRGLWEADSMKGPKGERGPQGLQGIQGEKGDQGIQGQPGEDGQPSYTHIAYANSSDGSNGFSVGDSTGKTYIGMYVDSNPTDSNTPSDYAWSKIKGEKGDQGVPGPEGDDGQTPYFHTAWADSEDGFVNFSTTNATERDYIGTYTDFAQTDSNNPEDYKWTKIKGEKGEKGPQGPQGIEGPRGYQGPEGDQGPTGATGPEGPTGPQGPNIVDSTTEIEANVITSNHITVSNLSAITADLGDVTAGRLLSNTEISVTTDLHVGDNIYLGDIDDTATTKYFYFSSGATVASGPVTTGVPYISLSAYELRLGDFVKIAGDVKIDNGVLDVNIGGSSVDLHTFNGGASFTGSVSSDVGISASGTLSGSRVDANHADINGDVDFNNNALISAGNSGGTNVDHIWHDDSPNEWHMVSDGSYKDKGNTTLVVGEVITTESETGFCGIGAYSPYTSAGSMLAGYVVQFKNKKDYTPSSVSLSARSTYGTYEYTADITPDGFWFYIQNDNDSQNYKYWRGNYTA</sequence>
<dbReference type="Proteomes" id="UP000028868">
    <property type="component" value="Unassembled WGS sequence"/>
</dbReference>
<dbReference type="EMBL" id="CCDI010000002">
    <property type="protein sequence ID" value="CDQ23681.1"/>
    <property type="molecule type" value="Genomic_DNA"/>
</dbReference>
<evidence type="ECO:0000313" key="3">
    <source>
        <dbReference type="EMBL" id="CDQ23681.1"/>
    </source>
</evidence>
<dbReference type="InterPro" id="IPR010572">
    <property type="entry name" value="Tail_dom"/>
</dbReference>
<dbReference type="OrthoDB" id="2240714at2"/>
<protein>
    <recommendedName>
        <fullName evidence="2">Tail spike domain-containing protein</fullName>
    </recommendedName>
</protein>
<feature type="compositionally biased region" description="Basic and acidic residues" evidence="1">
    <location>
        <begin position="558"/>
        <end position="572"/>
    </location>
</feature>
<dbReference type="RefSeq" id="WP_035508012.1">
    <property type="nucleotide sequence ID" value="NZ_CCDH010000003.1"/>
</dbReference>
<dbReference type="Gene3D" id="1.20.5.320">
    <property type="entry name" value="6-Phosphogluconate Dehydrogenase, domain 3"/>
    <property type="match status" value="2"/>
</dbReference>
<feature type="compositionally biased region" description="Polar residues" evidence="1">
    <location>
        <begin position="548"/>
        <end position="557"/>
    </location>
</feature>